<dbReference type="SUPFAM" id="SSF47598">
    <property type="entry name" value="Ribbon-helix-helix"/>
    <property type="match status" value="1"/>
</dbReference>
<dbReference type="Proteomes" id="UP000748108">
    <property type="component" value="Unassembled WGS sequence"/>
</dbReference>
<evidence type="ECO:0000313" key="1">
    <source>
        <dbReference type="EMBL" id="MBT9282688.1"/>
    </source>
</evidence>
<dbReference type="InterPro" id="IPR010985">
    <property type="entry name" value="Ribbon_hlx_hlx"/>
</dbReference>
<dbReference type="EMBL" id="JAHHQF010000065">
    <property type="protein sequence ID" value="MBT9282688.1"/>
    <property type="molecule type" value="Genomic_DNA"/>
</dbReference>
<dbReference type="InterPro" id="IPR045944">
    <property type="entry name" value="DUF6364"/>
</dbReference>
<dbReference type="GO" id="GO:0006355">
    <property type="term" value="P:regulation of DNA-templated transcription"/>
    <property type="evidence" value="ECO:0007669"/>
    <property type="project" value="InterPro"/>
</dbReference>
<evidence type="ECO:0008006" key="3">
    <source>
        <dbReference type="Google" id="ProtNLM"/>
    </source>
</evidence>
<reference evidence="1" key="1">
    <citation type="journal article" date="2021" name="Microbiology">
        <title>Metagenomic Analysis of the Microbial Community in the Underground Coal Fire Area (Kemerovo Region, Russia) Revealed Predominance of Thermophilic Members of the Phyla Deinococcus-thermus, Aquificae, and Firmicutes.</title>
        <authorList>
            <person name="Kadnikov V."/>
            <person name="Mardanov A.V."/>
            <person name="Beletsky A.V."/>
            <person name="Karnachuk O.V."/>
            <person name="Ravin N.V."/>
        </authorList>
    </citation>
    <scope>NUCLEOTIDE SEQUENCE</scope>
    <source>
        <strain evidence="1">RBS10-49</strain>
    </source>
</reference>
<gene>
    <name evidence="1" type="ORF">KM312_08640</name>
</gene>
<proteinExistence type="predicted"/>
<sequence>MGAMEYQNVTLSLPKEVLRKAKHIAIERGTSLSGLLTQLLEDLTRREDAYQKAKESHLALLDELNLNTKGEIPWARGDLHER</sequence>
<dbReference type="Pfam" id="PF19891">
    <property type="entry name" value="DUF6364"/>
    <property type="match status" value="1"/>
</dbReference>
<accession>A0A947CXY6</accession>
<organism evidence="1 2">
    <name type="scientific">Hydrogenibacillus schlegelii</name>
    <name type="common">Bacillus schlegelii</name>
    <dbReference type="NCBI Taxonomy" id="1484"/>
    <lineage>
        <taxon>Bacteria</taxon>
        <taxon>Bacillati</taxon>
        <taxon>Bacillota</taxon>
        <taxon>Bacilli</taxon>
        <taxon>Bacillales</taxon>
        <taxon>Bacillales Family X. Incertae Sedis</taxon>
        <taxon>Hydrogenibacillus</taxon>
    </lineage>
</organism>
<protein>
    <recommendedName>
        <fullName evidence="3">CopG family transcriptional regulator</fullName>
    </recommendedName>
</protein>
<name>A0A947CXY6_HYDSH</name>
<comment type="caution">
    <text evidence="1">The sequence shown here is derived from an EMBL/GenBank/DDBJ whole genome shotgun (WGS) entry which is preliminary data.</text>
</comment>
<evidence type="ECO:0000313" key="2">
    <source>
        <dbReference type="Proteomes" id="UP000748108"/>
    </source>
</evidence>
<dbReference type="AlphaFoldDB" id="A0A947CXY6"/>